<dbReference type="GO" id="GO:0004222">
    <property type="term" value="F:metalloendopeptidase activity"/>
    <property type="evidence" value="ECO:0007669"/>
    <property type="project" value="InterPro"/>
</dbReference>
<keyword evidence="3 5" id="KW-0862">Zinc</keyword>
<feature type="disulfide bond" evidence="5">
    <location>
        <begin position="393"/>
        <end position="417"/>
    </location>
</feature>
<proteinExistence type="predicted"/>
<keyword evidence="6" id="KW-0732">Signal</keyword>
<evidence type="ECO:0000256" key="6">
    <source>
        <dbReference type="SAM" id="SignalP"/>
    </source>
</evidence>
<evidence type="ECO:0000256" key="4">
    <source>
        <dbReference type="ARBA" id="ARBA00023049"/>
    </source>
</evidence>
<dbReference type="Pfam" id="PF13574">
    <property type="entry name" value="Reprolysin_2"/>
    <property type="match status" value="1"/>
</dbReference>
<dbReference type="PANTHER" id="PTHR11905:SF159">
    <property type="entry name" value="ADAM METALLOPROTEASE"/>
    <property type="match status" value="1"/>
</dbReference>
<keyword evidence="2" id="KW-0378">Hydrolase</keyword>
<dbReference type="SUPFAM" id="SSF55486">
    <property type="entry name" value="Metalloproteases ('zincins'), catalytic domain"/>
    <property type="match status" value="1"/>
</dbReference>
<feature type="binding site" evidence="5">
    <location>
        <position position="370"/>
    </location>
    <ligand>
        <name>Zn(2+)</name>
        <dbReference type="ChEBI" id="CHEBI:29105"/>
        <note>catalytic</note>
    </ligand>
</feature>
<comment type="caution">
    <text evidence="5">Lacks conserved residue(s) required for the propagation of feature annotation.</text>
</comment>
<sequence>MLEVYRLVFLCAIIYVNVTCAPSPEEIVYPKLLEARGINGTKLLHIKDGLTLSLEKLSVLADSLVFTESNDGFAIETIVNGTELEQTLYQDREKMAAVAVKEINDSIQVMGVLNDKLRIAPLPLMARSEEGYLAHRIYEVERSMYHEENDADTLPEQQARTKRRTRAASMKHMPDLFLVEVHVMVDEHHYHVFDRREHLVTYLALTIALPEATKEWPEKTTRGPQFRTRILLKVILINRNVEQCVNMRYEDTSGPSIQFLLTSIQKEQGFARTFLEYDIGWPDAKRTYADASPTYNHLLEKYGRSPADITVAVTGLILADNYEYFSYNYVAVKGQARLGGVCHVNYSMVMVEDVPMSFGMVSVLPHELGHALGSPHDGLTEMWNARLPPRNDCRQGSAYGHFIMHRSEPGNGEFSDCSREHMSAFISTLPASCFELKAKRNCTTEVKELPGVFLNLTKICEIAHPNFLEWNVQFRGNCRFECCSRLSLDSNDYEATCGVEHFLPDGAECGPGKRCVRGTCGYYDEYGAPTSPRQGA</sequence>
<accession>A0A6B0VCF4</accession>
<evidence type="ECO:0000259" key="7">
    <source>
        <dbReference type="PROSITE" id="PS50215"/>
    </source>
</evidence>
<dbReference type="EMBL" id="GIFC01017894">
    <property type="protein sequence ID" value="MXU99977.1"/>
    <property type="molecule type" value="Transcribed_RNA"/>
</dbReference>
<feature type="binding site" evidence="5">
    <location>
        <position position="366"/>
    </location>
    <ligand>
        <name>Zn(2+)</name>
        <dbReference type="ChEBI" id="CHEBI:29105"/>
        <note>catalytic</note>
    </ligand>
</feature>
<evidence type="ECO:0000256" key="1">
    <source>
        <dbReference type="ARBA" id="ARBA00022670"/>
    </source>
</evidence>
<evidence type="ECO:0000313" key="8">
    <source>
        <dbReference type="EMBL" id="MXU99977.1"/>
    </source>
</evidence>
<dbReference type="PROSITE" id="PS50215">
    <property type="entry name" value="ADAM_MEPRO"/>
    <property type="match status" value="1"/>
</dbReference>
<dbReference type="GO" id="GO:0006509">
    <property type="term" value="P:membrane protein ectodomain proteolysis"/>
    <property type="evidence" value="ECO:0007669"/>
    <property type="project" value="TreeGrafter"/>
</dbReference>
<organism evidence="8">
    <name type="scientific">Ixodes ricinus</name>
    <name type="common">Common tick</name>
    <name type="synonym">Acarus ricinus</name>
    <dbReference type="NCBI Taxonomy" id="34613"/>
    <lineage>
        <taxon>Eukaryota</taxon>
        <taxon>Metazoa</taxon>
        <taxon>Ecdysozoa</taxon>
        <taxon>Arthropoda</taxon>
        <taxon>Chelicerata</taxon>
        <taxon>Arachnida</taxon>
        <taxon>Acari</taxon>
        <taxon>Parasitiformes</taxon>
        <taxon>Ixodida</taxon>
        <taxon>Ixodoidea</taxon>
        <taxon>Ixodidae</taxon>
        <taxon>Ixodinae</taxon>
        <taxon>Ixodes</taxon>
    </lineage>
</organism>
<feature type="chain" id="PRO_5025645146" evidence="6">
    <location>
        <begin position="21"/>
        <end position="536"/>
    </location>
</feature>
<keyword evidence="5" id="KW-1015">Disulfide bond</keyword>
<feature type="binding site" evidence="5">
    <location>
        <position position="376"/>
    </location>
    <ligand>
        <name>Zn(2+)</name>
        <dbReference type="ChEBI" id="CHEBI:29105"/>
        <note>catalytic</note>
    </ligand>
</feature>
<evidence type="ECO:0000256" key="2">
    <source>
        <dbReference type="ARBA" id="ARBA00022801"/>
    </source>
</evidence>
<keyword evidence="5" id="KW-0479">Metal-binding</keyword>
<dbReference type="GO" id="GO:0046872">
    <property type="term" value="F:metal ion binding"/>
    <property type="evidence" value="ECO:0007669"/>
    <property type="project" value="UniProtKB-KW"/>
</dbReference>
<feature type="domain" description="Peptidase M12B" evidence="7">
    <location>
        <begin position="334"/>
        <end position="438"/>
    </location>
</feature>
<protein>
    <submittedName>
        <fullName evidence="8">Putative secreted metalloprotease</fullName>
    </submittedName>
</protein>
<keyword evidence="4 8" id="KW-0482">Metalloprotease</keyword>
<feature type="active site" evidence="5">
    <location>
        <position position="367"/>
    </location>
</feature>
<evidence type="ECO:0000256" key="5">
    <source>
        <dbReference type="PROSITE-ProRule" id="PRU00276"/>
    </source>
</evidence>
<dbReference type="InterPro" id="IPR001590">
    <property type="entry name" value="Peptidase_M12B"/>
</dbReference>
<evidence type="ECO:0000256" key="3">
    <source>
        <dbReference type="ARBA" id="ARBA00022833"/>
    </source>
</evidence>
<dbReference type="Gene3D" id="3.40.1620.60">
    <property type="match status" value="1"/>
</dbReference>
<feature type="signal peptide" evidence="6">
    <location>
        <begin position="1"/>
        <end position="20"/>
    </location>
</feature>
<dbReference type="AlphaFoldDB" id="A0A6B0VCF4"/>
<dbReference type="PANTHER" id="PTHR11905">
    <property type="entry name" value="ADAM A DISINTEGRIN AND METALLOPROTEASE DOMAIN"/>
    <property type="match status" value="1"/>
</dbReference>
<name>A0A6B0VCF4_IXORI</name>
<keyword evidence="1 8" id="KW-0645">Protease</keyword>
<reference evidence="8" key="1">
    <citation type="submission" date="2019-12" db="EMBL/GenBank/DDBJ databases">
        <title>An insight into the sialome of adult female Ixodes ricinus ticks feeding for 6 days.</title>
        <authorList>
            <person name="Perner J."/>
            <person name="Ribeiro J.M.C."/>
        </authorList>
    </citation>
    <scope>NUCLEOTIDE SEQUENCE</scope>
    <source>
        <strain evidence="8">Semi-engorged</strain>
        <tissue evidence="8">Salivary glands</tissue>
    </source>
</reference>
<dbReference type="Gene3D" id="3.40.390.10">
    <property type="entry name" value="Collagenase (Catalytic Domain)"/>
    <property type="match status" value="1"/>
</dbReference>
<dbReference type="InterPro" id="IPR024079">
    <property type="entry name" value="MetalloPept_cat_dom_sf"/>
</dbReference>